<proteinExistence type="predicted"/>
<organism evidence="2 3">
    <name type="scientific">Tamlana crocina</name>
    <dbReference type="NCBI Taxonomy" id="393006"/>
    <lineage>
        <taxon>Bacteria</taxon>
        <taxon>Pseudomonadati</taxon>
        <taxon>Bacteroidota</taxon>
        <taxon>Flavobacteriia</taxon>
        <taxon>Flavobacteriales</taxon>
        <taxon>Flavobacteriaceae</taxon>
        <taxon>Tamlana</taxon>
    </lineage>
</organism>
<name>A0ABX1DCT8_9FLAO</name>
<sequence>MKPQRTLILRISNLFAIILFNVSISAQNDNIASVETDTTRVKLKYGLRIGGDFGKLIRSSLDDDYAGFEIQGDYRLKRDLYVAGEIGFEEKNTVTDYLDITSKGSYIKAGVDYNMYDNWLDMDNMIYAGFRIGAASFSQYLNSFTVYNTNQYWAPQLTSSDGESFSGLTSIWAEIILGIKVELINNLYMGLNAQLKLKASETEPNNFQNVYIPGFGKTYDSSGIGVGYSYFLSYRIPLYKKYKDVEKIEVEAEN</sequence>
<dbReference type="Pfam" id="PF19515">
    <property type="entry name" value="DUF6048"/>
    <property type="match status" value="1"/>
</dbReference>
<evidence type="ECO:0000256" key="1">
    <source>
        <dbReference type="SAM" id="SignalP"/>
    </source>
</evidence>
<feature type="signal peptide" evidence="1">
    <location>
        <begin position="1"/>
        <end position="26"/>
    </location>
</feature>
<dbReference type="EMBL" id="JAAVJS010000009">
    <property type="protein sequence ID" value="NJX15469.1"/>
    <property type="molecule type" value="Genomic_DNA"/>
</dbReference>
<accession>A0ABX1DCT8</accession>
<comment type="caution">
    <text evidence="2">The sequence shown here is derived from an EMBL/GenBank/DDBJ whole genome shotgun (WGS) entry which is preliminary data.</text>
</comment>
<evidence type="ECO:0000313" key="2">
    <source>
        <dbReference type="EMBL" id="NJX15469.1"/>
    </source>
</evidence>
<evidence type="ECO:0000313" key="3">
    <source>
        <dbReference type="Proteomes" id="UP000760545"/>
    </source>
</evidence>
<keyword evidence="3" id="KW-1185">Reference proteome</keyword>
<reference evidence="2 3" key="1">
    <citation type="submission" date="2020-03" db="EMBL/GenBank/DDBJ databases">
        <title>Tamlana sp. nov, isolated from XXX.</title>
        <authorList>
            <person name="Cao W.R."/>
        </authorList>
    </citation>
    <scope>NUCLEOTIDE SEQUENCE [LARGE SCALE GENOMIC DNA]</scope>
    <source>
        <strain evidence="2 3">HST1-43</strain>
    </source>
</reference>
<evidence type="ECO:0008006" key="4">
    <source>
        <dbReference type="Google" id="ProtNLM"/>
    </source>
</evidence>
<dbReference type="RefSeq" id="WP_167917708.1">
    <property type="nucleotide sequence ID" value="NZ_JAAVJS010000009.1"/>
</dbReference>
<protein>
    <recommendedName>
        <fullName evidence="4">Outer membrane protein beta-barrel domain-containing protein</fullName>
    </recommendedName>
</protein>
<gene>
    <name evidence="2" type="ORF">HC176_08195</name>
</gene>
<dbReference type="InterPro" id="IPR046111">
    <property type="entry name" value="DUF6048"/>
</dbReference>
<keyword evidence="1" id="KW-0732">Signal</keyword>
<dbReference type="Proteomes" id="UP000760545">
    <property type="component" value="Unassembled WGS sequence"/>
</dbReference>
<feature type="chain" id="PRO_5046285105" description="Outer membrane protein beta-barrel domain-containing protein" evidence="1">
    <location>
        <begin position="27"/>
        <end position="254"/>
    </location>
</feature>